<comment type="caution">
    <text evidence="2">The sequence shown here is derived from an EMBL/GenBank/DDBJ whole genome shotgun (WGS) entry which is preliminary data.</text>
</comment>
<dbReference type="PANTHER" id="PTHR34590">
    <property type="entry name" value="OS03G0124300 PROTEIN-RELATED"/>
    <property type="match status" value="1"/>
</dbReference>
<dbReference type="Proteomes" id="UP001374584">
    <property type="component" value="Unassembled WGS sequence"/>
</dbReference>
<evidence type="ECO:0000256" key="1">
    <source>
        <dbReference type="SAM" id="SignalP"/>
    </source>
</evidence>
<sequence length="163" mass="18173">MLSIVLLISSASAVALPQPSTTQGPYAHARLSHSLFTYSFPVTPGPKFLRLFFYSTSYPNFDRSKAFFSVKAGPYTLLQHFNASLNADSQNDPTHSNILFREYCINLQEGQKLNISPSFQPPHLSIQIPTLSSMESRLFQCPLISTTPILTWTPMDCPNLLTS</sequence>
<reference evidence="2 3" key="1">
    <citation type="submission" date="2024-01" db="EMBL/GenBank/DDBJ databases">
        <title>The genomes of 5 underutilized Papilionoideae crops provide insights into root nodulation and disease resistanc.</title>
        <authorList>
            <person name="Jiang F."/>
        </authorList>
    </citation>
    <scope>NUCLEOTIDE SEQUENCE [LARGE SCALE GENOMIC DNA]</scope>
    <source>
        <strain evidence="2">JINMINGXINNONG_FW02</strain>
        <tissue evidence="2">Leaves</tissue>
    </source>
</reference>
<organism evidence="2 3">
    <name type="scientific">Phaseolus coccineus</name>
    <name type="common">Scarlet runner bean</name>
    <name type="synonym">Phaseolus multiflorus</name>
    <dbReference type="NCBI Taxonomy" id="3886"/>
    <lineage>
        <taxon>Eukaryota</taxon>
        <taxon>Viridiplantae</taxon>
        <taxon>Streptophyta</taxon>
        <taxon>Embryophyta</taxon>
        <taxon>Tracheophyta</taxon>
        <taxon>Spermatophyta</taxon>
        <taxon>Magnoliopsida</taxon>
        <taxon>eudicotyledons</taxon>
        <taxon>Gunneridae</taxon>
        <taxon>Pentapetalae</taxon>
        <taxon>rosids</taxon>
        <taxon>fabids</taxon>
        <taxon>Fabales</taxon>
        <taxon>Fabaceae</taxon>
        <taxon>Papilionoideae</taxon>
        <taxon>50 kb inversion clade</taxon>
        <taxon>NPAAA clade</taxon>
        <taxon>indigoferoid/millettioid clade</taxon>
        <taxon>Phaseoleae</taxon>
        <taxon>Phaseolus</taxon>
    </lineage>
</organism>
<dbReference type="AlphaFoldDB" id="A0AAN9NK84"/>
<evidence type="ECO:0000313" key="3">
    <source>
        <dbReference type="Proteomes" id="UP001374584"/>
    </source>
</evidence>
<gene>
    <name evidence="2" type="ORF">VNO80_08077</name>
</gene>
<name>A0AAN9NK84_PHACN</name>
<feature type="signal peptide" evidence="1">
    <location>
        <begin position="1"/>
        <end position="17"/>
    </location>
</feature>
<dbReference type="GO" id="GO:0004714">
    <property type="term" value="F:transmembrane receptor protein tyrosine kinase activity"/>
    <property type="evidence" value="ECO:0007669"/>
    <property type="project" value="InterPro"/>
</dbReference>
<evidence type="ECO:0000313" key="2">
    <source>
        <dbReference type="EMBL" id="KAK7374640.1"/>
    </source>
</evidence>
<accession>A0AAN9NK84</accession>
<dbReference type="PANTHER" id="PTHR34590:SF15">
    <property type="entry name" value="PROTEIN KINASE DOMAIN-CONTAINING PROTEIN"/>
    <property type="match status" value="1"/>
</dbReference>
<feature type="chain" id="PRO_5043002196" evidence="1">
    <location>
        <begin position="18"/>
        <end position="163"/>
    </location>
</feature>
<keyword evidence="3" id="KW-1185">Reference proteome</keyword>
<dbReference type="Gene3D" id="2.60.120.430">
    <property type="entry name" value="Galactose-binding lectin"/>
    <property type="match status" value="1"/>
</dbReference>
<keyword evidence="1" id="KW-0732">Signal</keyword>
<dbReference type="EMBL" id="JAYMYR010000003">
    <property type="protein sequence ID" value="KAK7374640.1"/>
    <property type="molecule type" value="Genomic_DNA"/>
</dbReference>
<dbReference type="FunFam" id="2.60.120.430:FF:000003">
    <property type="entry name" value="FERONIA receptor-like kinase"/>
    <property type="match status" value="1"/>
</dbReference>
<protein>
    <submittedName>
        <fullName evidence="2">Uncharacterized protein</fullName>
    </submittedName>
</protein>
<proteinExistence type="predicted"/>
<dbReference type="InterPro" id="IPR045272">
    <property type="entry name" value="ANXUR1/2-like"/>
</dbReference>